<dbReference type="Proteomes" id="UP000823941">
    <property type="component" value="Chromosome 26"/>
</dbReference>
<dbReference type="SMART" id="SM00708">
    <property type="entry name" value="PhBP"/>
    <property type="match status" value="1"/>
</dbReference>
<dbReference type="SUPFAM" id="SSF47565">
    <property type="entry name" value="Insect pheromone/odorant-binding proteins"/>
    <property type="match status" value="1"/>
</dbReference>
<gene>
    <name evidence="2" type="ORF">JYU34_019117</name>
</gene>
<reference evidence="2 3" key="1">
    <citation type="submission" date="2021-06" db="EMBL/GenBank/DDBJ databases">
        <title>A haploid diamondback moth (Plutella xylostella L.) genome assembly resolves 31 chromosomes and identifies a diamide resistance mutation.</title>
        <authorList>
            <person name="Ward C.M."/>
            <person name="Perry K.D."/>
            <person name="Baker G."/>
            <person name="Powis K."/>
            <person name="Heckel D.G."/>
            <person name="Baxter S.W."/>
        </authorList>
    </citation>
    <scope>NUCLEOTIDE SEQUENCE [LARGE SCALE GENOMIC DNA]</scope>
    <source>
        <strain evidence="2 3">LV</strain>
        <tissue evidence="2">Single pupa</tissue>
    </source>
</reference>
<dbReference type="InterPro" id="IPR006170">
    <property type="entry name" value="PBP/GOBP"/>
</dbReference>
<name>A0ABQ7PW39_PLUXY</name>
<dbReference type="PANTHER" id="PTHR21364:SF2">
    <property type="entry name" value="GENERAL ODORANT-BINDING PROTEIN 19A"/>
    <property type="match status" value="1"/>
</dbReference>
<proteinExistence type="predicted"/>
<keyword evidence="3" id="KW-1185">Reference proteome</keyword>
<sequence length="161" mass="17566">MTLKTPYKTGKTNKASPLVFHQYPAMEGHKVLTLLLFGVLVVSVSAMDEEMAELAKMIRDNCGAETEVDMGLIDQVNGGADLMPDGKLKCYIKCVMETAGMMSEGEVDVEAVLALLPEDFKAKNEKSLRACGTQKGADDCDTAFQTQACWQKANKADYFLV</sequence>
<protein>
    <submittedName>
        <fullName evidence="2">Uncharacterized protein</fullName>
    </submittedName>
</protein>
<feature type="chain" id="PRO_5047323315" evidence="1">
    <location>
        <begin position="47"/>
        <end position="161"/>
    </location>
</feature>
<dbReference type="PANTHER" id="PTHR21364">
    <property type="entry name" value="GENERAL ODORANT-BINDING PROTEIN 19A"/>
    <property type="match status" value="1"/>
</dbReference>
<dbReference type="InterPro" id="IPR036728">
    <property type="entry name" value="PBP_GOBP_sf"/>
</dbReference>
<comment type="caution">
    <text evidence="2">The sequence shown here is derived from an EMBL/GenBank/DDBJ whole genome shotgun (WGS) entry which is preliminary data.</text>
</comment>
<dbReference type="EMBL" id="JAHIBW010000026">
    <property type="protein sequence ID" value="KAG7297201.1"/>
    <property type="molecule type" value="Genomic_DNA"/>
</dbReference>
<evidence type="ECO:0000313" key="3">
    <source>
        <dbReference type="Proteomes" id="UP000823941"/>
    </source>
</evidence>
<dbReference type="CDD" id="cd23992">
    <property type="entry name" value="PBP_GOBP"/>
    <property type="match status" value="1"/>
</dbReference>
<accession>A0ABQ7PW39</accession>
<evidence type="ECO:0000256" key="1">
    <source>
        <dbReference type="SAM" id="SignalP"/>
    </source>
</evidence>
<dbReference type="Pfam" id="PF01395">
    <property type="entry name" value="PBP_GOBP"/>
    <property type="match status" value="1"/>
</dbReference>
<dbReference type="Gene3D" id="1.10.238.20">
    <property type="entry name" value="Pheromone/general odorant binding protein domain"/>
    <property type="match status" value="1"/>
</dbReference>
<feature type="signal peptide" evidence="1">
    <location>
        <begin position="1"/>
        <end position="46"/>
    </location>
</feature>
<evidence type="ECO:0000313" key="2">
    <source>
        <dbReference type="EMBL" id="KAG7297201.1"/>
    </source>
</evidence>
<organism evidence="2 3">
    <name type="scientific">Plutella xylostella</name>
    <name type="common">Diamondback moth</name>
    <name type="synonym">Plutella maculipennis</name>
    <dbReference type="NCBI Taxonomy" id="51655"/>
    <lineage>
        <taxon>Eukaryota</taxon>
        <taxon>Metazoa</taxon>
        <taxon>Ecdysozoa</taxon>
        <taxon>Arthropoda</taxon>
        <taxon>Hexapoda</taxon>
        <taxon>Insecta</taxon>
        <taxon>Pterygota</taxon>
        <taxon>Neoptera</taxon>
        <taxon>Endopterygota</taxon>
        <taxon>Lepidoptera</taxon>
        <taxon>Glossata</taxon>
        <taxon>Ditrysia</taxon>
        <taxon>Yponomeutoidea</taxon>
        <taxon>Plutellidae</taxon>
        <taxon>Plutella</taxon>
    </lineage>
</organism>
<keyword evidence="1" id="KW-0732">Signal</keyword>